<dbReference type="KEGG" id="anf:AQPE_0436"/>
<gene>
    <name evidence="1" type="ORF">AQPE_0436</name>
</gene>
<evidence type="ECO:0000313" key="1">
    <source>
        <dbReference type="EMBL" id="BBE16299.1"/>
    </source>
</evidence>
<organism evidence="1 2">
    <name type="scientific">Aquipluma nitroreducens</name>
    <dbReference type="NCBI Taxonomy" id="2010828"/>
    <lineage>
        <taxon>Bacteria</taxon>
        <taxon>Pseudomonadati</taxon>
        <taxon>Bacteroidota</taxon>
        <taxon>Bacteroidia</taxon>
        <taxon>Marinilabiliales</taxon>
        <taxon>Prolixibacteraceae</taxon>
        <taxon>Aquipluma</taxon>
    </lineage>
</organism>
<protein>
    <submittedName>
        <fullName evidence="1">Uncharacterized protein</fullName>
    </submittedName>
</protein>
<proteinExistence type="predicted"/>
<keyword evidence="2" id="KW-1185">Reference proteome</keyword>
<name>A0A5K7S473_9BACT</name>
<dbReference type="Proteomes" id="UP001193389">
    <property type="component" value="Chromosome"/>
</dbReference>
<reference evidence="1" key="1">
    <citation type="journal article" date="2020" name="Int. J. Syst. Evol. Microbiol.">
        <title>Aquipluma nitroreducens gen. nov. sp. nov., a novel facultatively anaerobic bacterium isolated from a freshwater lake.</title>
        <authorList>
            <person name="Watanabe M."/>
            <person name="Kojima H."/>
            <person name="Fukui M."/>
        </authorList>
    </citation>
    <scope>NUCLEOTIDE SEQUENCE</scope>
    <source>
        <strain evidence="1">MeG22</strain>
    </source>
</reference>
<sequence>MMLAFSGSVLQAQTRYQKPDDFIFDLGSSNNKLKGNLLLSGIYKDDLTQLTYEKYLIALKESEKSSNQGLAEVIRKADQHFFTTKEKSFLIAIYSKEFNLVLFDDAVSQKTDSVVHLPKGGTIPDLSEFAKKSKFFNN</sequence>
<accession>A0A5K7S473</accession>
<dbReference type="AlphaFoldDB" id="A0A5K7S473"/>
<evidence type="ECO:0000313" key="2">
    <source>
        <dbReference type="Proteomes" id="UP001193389"/>
    </source>
</evidence>
<dbReference type="EMBL" id="AP018694">
    <property type="protein sequence ID" value="BBE16299.1"/>
    <property type="molecule type" value="Genomic_DNA"/>
</dbReference>